<protein>
    <submittedName>
        <fullName evidence="1">Uncharacterized protein</fullName>
    </submittedName>
</protein>
<dbReference type="AlphaFoldDB" id="A0A6N3BFG6"/>
<gene>
    <name evidence="1" type="ORF">PCLFYP37_01744</name>
</gene>
<proteinExistence type="predicted"/>
<dbReference type="EMBL" id="CACRUT010000013">
    <property type="protein sequence ID" value="VYU03606.1"/>
    <property type="molecule type" value="Genomic_DNA"/>
</dbReference>
<accession>A0A6N3BFG6</accession>
<evidence type="ECO:0000313" key="1">
    <source>
        <dbReference type="EMBL" id="VYU03606.1"/>
    </source>
</evidence>
<sequence length="256" mass="28488">MRAVVLRTDVTVELAVIHVREPFLKLRRLLREPFDEAVADLVDFGVGELYALAVAYLDVVAVLVFADTLAHVGDGVHEGVFQQGDTVVIAVIALDAELVENLGVLHAALDRIFVHALRETDPHVCIEQVGGIGRVNPRRYPPLAQIEVQLVERNRARRGLLQGCKSFLFALSVRVLGHPRLDAFRLIDDVARDEAVFDLVPSGQRIVENTPFQRVDQLLAAAVRQRLHVVEVHATVAVERRGQGFFGRIDVRELIQ</sequence>
<organism evidence="1">
    <name type="scientific">Paraprevotella clara</name>
    <dbReference type="NCBI Taxonomy" id="454154"/>
    <lineage>
        <taxon>Bacteria</taxon>
        <taxon>Pseudomonadati</taxon>
        <taxon>Bacteroidota</taxon>
        <taxon>Bacteroidia</taxon>
        <taxon>Bacteroidales</taxon>
        <taxon>Prevotellaceae</taxon>
        <taxon>Paraprevotella</taxon>
    </lineage>
</organism>
<reference evidence="1" key="1">
    <citation type="submission" date="2019-11" db="EMBL/GenBank/DDBJ databases">
        <authorList>
            <person name="Feng L."/>
        </authorList>
    </citation>
    <scope>NUCLEOTIDE SEQUENCE</scope>
    <source>
        <strain evidence="1">PclaraLFYP37</strain>
    </source>
</reference>
<name>A0A6N3BFG6_9BACT</name>